<gene>
    <name evidence="1" type="ORF">L3Q82_006028</name>
</gene>
<dbReference type="Proteomes" id="UP000831701">
    <property type="component" value="Chromosome 3"/>
</dbReference>
<keyword evidence="2" id="KW-1185">Reference proteome</keyword>
<comment type="caution">
    <text evidence="1">The sequence shown here is derived from an EMBL/GenBank/DDBJ whole genome shotgun (WGS) entry which is preliminary data.</text>
</comment>
<reference evidence="1" key="1">
    <citation type="submission" date="2022-04" db="EMBL/GenBank/DDBJ databases">
        <title>Jade perch genome.</title>
        <authorList>
            <person name="Chao B."/>
        </authorList>
    </citation>
    <scope>NUCLEOTIDE SEQUENCE</scope>
    <source>
        <strain evidence="1">CB-2022</strain>
    </source>
</reference>
<name>A0ACB8X5G1_9TELE</name>
<dbReference type="EMBL" id="CM041533">
    <property type="protein sequence ID" value="KAI3374168.1"/>
    <property type="molecule type" value="Genomic_DNA"/>
</dbReference>
<evidence type="ECO:0000313" key="1">
    <source>
        <dbReference type="EMBL" id="KAI3374168.1"/>
    </source>
</evidence>
<proteinExistence type="predicted"/>
<evidence type="ECO:0000313" key="2">
    <source>
        <dbReference type="Proteomes" id="UP000831701"/>
    </source>
</evidence>
<protein>
    <submittedName>
        <fullName evidence="1">Uncharacterized protein</fullName>
    </submittedName>
</protein>
<accession>A0ACB8X5G1</accession>
<sequence length="180" mass="19757">MSHREEASGEDPGHAGDTMSLGWPGNASGSPGRAGGSVWVWSEPTPTYYDNDELRIVMVGKTGAGKSSTGNTILGKQQFESKFSLESRTELCQKAFSEVDKQKVAVIDTPGLFDTKKDEEKTVKDIAQCISYASPGPHIFLIIIKLDKYTEEEKKTVQKIQEIFGDEADKYSMVSLTDVK</sequence>
<organism evidence="1 2">
    <name type="scientific">Scortum barcoo</name>
    <name type="common">barcoo grunter</name>
    <dbReference type="NCBI Taxonomy" id="214431"/>
    <lineage>
        <taxon>Eukaryota</taxon>
        <taxon>Metazoa</taxon>
        <taxon>Chordata</taxon>
        <taxon>Craniata</taxon>
        <taxon>Vertebrata</taxon>
        <taxon>Euteleostomi</taxon>
        <taxon>Actinopterygii</taxon>
        <taxon>Neopterygii</taxon>
        <taxon>Teleostei</taxon>
        <taxon>Neoteleostei</taxon>
        <taxon>Acanthomorphata</taxon>
        <taxon>Eupercaria</taxon>
        <taxon>Centrarchiformes</taxon>
        <taxon>Terapontoidei</taxon>
        <taxon>Terapontidae</taxon>
        <taxon>Scortum</taxon>
    </lineage>
</organism>